<dbReference type="GeneID" id="113874851"/>
<reference evidence="3" key="2">
    <citation type="submission" date="2025-08" db="UniProtKB">
        <authorList>
            <consortium name="RefSeq"/>
        </authorList>
    </citation>
    <scope>IDENTIFICATION</scope>
    <source>
        <tissue evidence="3">Young leaves</tissue>
    </source>
</reference>
<dbReference type="Pfam" id="PF13976">
    <property type="entry name" value="gag_pre-integrs"/>
    <property type="match status" value="2"/>
</dbReference>
<dbReference type="RefSeq" id="XP_027368866.1">
    <property type="nucleotide sequence ID" value="XM_027513065.1"/>
</dbReference>
<sequence>MQDKTKLWHLRLGHISERGFVELNKQKLLEDDRMEELEFCDHCILGKSYRLKFETGKHVYAHASVASQTMQDKTKLWHLRLRHISERGLVELNKQKPLGDDRMEKLEFCGHCIMGKSYRLKFETSMYPVDHLSMLTRTCGV</sequence>
<feature type="domain" description="GAG-pre-integrase" evidence="1">
    <location>
        <begin position="2"/>
        <end position="48"/>
    </location>
</feature>
<accession>A0A8B8MJF5</accession>
<reference evidence="2" key="1">
    <citation type="journal article" date="2019" name="Toxins">
        <title>Detection of Abrin-Like and Prepropulchellin-Like Toxin Genes and Transcripts Using Whole Genome Sequencing and Full-Length Transcript Sequencing of Abrus precatorius.</title>
        <authorList>
            <person name="Hovde B.T."/>
            <person name="Daligault H.E."/>
            <person name="Hanschen E.R."/>
            <person name="Kunde Y.A."/>
            <person name="Johnson M.B."/>
            <person name="Starkenburg S.R."/>
            <person name="Johnson S.L."/>
        </authorList>
    </citation>
    <scope>NUCLEOTIDE SEQUENCE [LARGE SCALE GENOMIC DNA]</scope>
</reference>
<keyword evidence="2" id="KW-1185">Reference proteome</keyword>
<dbReference type="AlphaFoldDB" id="A0A8B8MJF5"/>
<gene>
    <name evidence="3" type="primary">LOC113874851</name>
</gene>
<dbReference type="OrthoDB" id="1422884at2759"/>
<feature type="domain" description="GAG-pre-integrase" evidence="1">
    <location>
        <begin position="60"/>
        <end position="117"/>
    </location>
</feature>
<dbReference type="InterPro" id="IPR025724">
    <property type="entry name" value="GAG-pre-integrase_dom"/>
</dbReference>
<dbReference type="KEGG" id="aprc:113874851"/>
<organism evidence="2 3">
    <name type="scientific">Abrus precatorius</name>
    <name type="common">Indian licorice</name>
    <name type="synonym">Glycine abrus</name>
    <dbReference type="NCBI Taxonomy" id="3816"/>
    <lineage>
        <taxon>Eukaryota</taxon>
        <taxon>Viridiplantae</taxon>
        <taxon>Streptophyta</taxon>
        <taxon>Embryophyta</taxon>
        <taxon>Tracheophyta</taxon>
        <taxon>Spermatophyta</taxon>
        <taxon>Magnoliopsida</taxon>
        <taxon>eudicotyledons</taxon>
        <taxon>Gunneridae</taxon>
        <taxon>Pentapetalae</taxon>
        <taxon>rosids</taxon>
        <taxon>fabids</taxon>
        <taxon>Fabales</taxon>
        <taxon>Fabaceae</taxon>
        <taxon>Papilionoideae</taxon>
        <taxon>50 kb inversion clade</taxon>
        <taxon>NPAAA clade</taxon>
        <taxon>indigoferoid/millettioid clade</taxon>
        <taxon>Abreae</taxon>
        <taxon>Abrus</taxon>
    </lineage>
</organism>
<protein>
    <submittedName>
        <fullName evidence="3">Uncharacterized protein LOC113874851</fullName>
    </submittedName>
</protein>
<dbReference type="Proteomes" id="UP000694853">
    <property type="component" value="Unplaced"/>
</dbReference>
<evidence type="ECO:0000313" key="2">
    <source>
        <dbReference type="Proteomes" id="UP000694853"/>
    </source>
</evidence>
<evidence type="ECO:0000313" key="3">
    <source>
        <dbReference type="RefSeq" id="XP_027368866.1"/>
    </source>
</evidence>
<proteinExistence type="predicted"/>
<name>A0A8B8MJF5_ABRPR</name>
<evidence type="ECO:0000259" key="1">
    <source>
        <dbReference type="Pfam" id="PF13976"/>
    </source>
</evidence>